<feature type="transmembrane region" description="Helical" evidence="1">
    <location>
        <begin position="34"/>
        <end position="52"/>
    </location>
</feature>
<feature type="transmembrane region" description="Helical" evidence="1">
    <location>
        <begin position="73"/>
        <end position="94"/>
    </location>
</feature>
<keyword evidence="1" id="KW-0812">Transmembrane</keyword>
<feature type="domain" description="CAAX prenyl protease 2/Lysostaphin resistance protein A-like" evidence="2">
    <location>
        <begin position="125"/>
        <end position="220"/>
    </location>
</feature>
<organism evidence="3 4">
    <name type="scientific">Bowmanella denitrificans</name>
    <dbReference type="NCBI Taxonomy" id="366582"/>
    <lineage>
        <taxon>Bacteria</taxon>
        <taxon>Pseudomonadati</taxon>
        <taxon>Pseudomonadota</taxon>
        <taxon>Gammaproteobacteria</taxon>
        <taxon>Alteromonadales</taxon>
        <taxon>Alteromonadaceae</taxon>
        <taxon>Bowmanella</taxon>
    </lineage>
</organism>
<evidence type="ECO:0000313" key="3">
    <source>
        <dbReference type="EMBL" id="GAA0360420.1"/>
    </source>
</evidence>
<proteinExistence type="predicted"/>
<evidence type="ECO:0000313" key="4">
    <source>
        <dbReference type="Proteomes" id="UP001501757"/>
    </source>
</evidence>
<comment type="caution">
    <text evidence="3">The sequence shown here is derived from an EMBL/GenBank/DDBJ whole genome shotgun (WGS) entry which is preliminary data.</text>
</comment>
<gene>
    <name evidence="3" type="ORF">GCM10009092_25800</name>
</gene>
<keyword evidence="1" id="KW-0472">Membrane</keyword>
<feature type="transmembrane region" description="Helical" evidence="1">
    <location>
        <begin position="165"/>
        <end position="181"/>
    </location>
</feature>
<accession>A0ABN0XC29</accession>
<reference evidence="3 4" key="1">
    <citation type="journal article" date="2019" name="Int. J. Syst. Evol. Microbiol.">
        <title>The Global Catalogue of Microorganisms (GCM) 10K type strain sequencing project: providing services to taxonomists for standard genome sequencing and annotation.</title>
        <authorList>
            <consortium name="The Broad Institute Genomics Platform"/>
            <consortium name="The Broad Institute Genome Sequencing Center for Infectious Disease"/>
            <person name="Wu L."/>
            <person name="Ma J."/>
        </authorList>
    </citation>
    <scope>NUCLEOTIDE SEQUENCE [LARGE SCALE GENOMIC DNA]</scope>
    <source>
        <strain evidence="3 4">JCM 13378</strain>
    </source>
</reference>
<dbReference type="Pfam" id="PF02517">
    <property type="entry name" value="Rce1-like"/>
    <property type="match status" value="1"/>
</dbReference>
<evidence type="ECO:0000259" key="2">
    <source>
        <dbReference type="Pfam" id="PF02517"/>
    </source>
</evidence>
<dbReference type="RefSeq" id="WP_343845391.1">
    <property type="nucleotide sequence ID" value="NZ_BAAAEI010000014.1"/>
</dbReference>
<dbReference type="Proteomes" id="UP001501757">
    <property type="component" value="Unassembled WGS sequence"/>
</dbReference>
<feature type="transmembrane region" description="Helical" evidence="1">
    <location>
        <begin position="187"/>
        <end position="204"/>
    </location>
</feature>
<protein>
    <recommendedName>
        <fullName evidence="2">CAAX prenyl protease 2/Lysostaphin resistance protein A-like domain-containing protein</fullName>
    </recommendedName>
</protein>
<dbReference type="InterPro" id="IPR003675">
    <property type="entry name" value="Rce1/LyrA-like_dom"/>
</dbReference>
<sequence length="232" mass="25255">MLSADKSLALKEVIGFGSLVVISKLLVDPLTWKFSGPITLIGSMLILAIYLHRRGEGLAGIGFAVPGSLKSKLMILPKCLLTAAAIILTGVTVAKTGELLGLNLVKDNAGIAERLADVPGNLNMYLLWLGLIWVSSGLCEEMFFRGFLITRMLTLFNGIKFQRTLSVFFPALSFGLVHVYYQGLQGLIITGFIGLTLGTLFLLFNRNLWPLVIGHGLVNSLSLTAVYQQWDI</sequence>
<evidence type="ECO:0000256" key="1">
    <source>
        <dbReference type="SAM" id="Phobius"/>
    </source>
</evidence>
<feature type="transmembrane region" description="Helical" evidence="1">
    <location>
        <begin position="125"/>
        <end position="144"/>
    </location>
</feature>
<dbReference type="EMBL" id="BAAAEI010000014">
    <property type="protein sequence ID" value="GAA0360420.1"/>
    <property type="molecule type" value="Genomic_DNA"/>
</dbReference>
<keyword evidence="1" id="KW-1133">Transmembrane helix</keyword>
<name>A0ABN0XC29_9ALTE</name>
<keyword evidence="4" id="KW-1185">Reference proteome</keyword>